<name>A0A508A8T6_9ACTO</name>
<feature type="binding site" evidence="1">
    <location>
        <position position="61"/>
    </location>
    <ligand>
        <name>Mg(2+)</name>
        <dbReference type="ChEBI" id="CHEBI:18420"/>
        <label>1</label>
    </ligand>
</feature>
<dbReference type="EMBL" id="VICB01000003">
    <property type="protein sequence ID" value="TQD44854.1"/>
    <property type="molecule type" value="Genomic_DNA"/>
</dbReference>
<comment type="caution">
    <text evidence="2">The sequence shown here is derived from an EMBL/GenBank/DDBJ whole genome shotgun (WGS) entry which is preliminary data.</text>
</comment>
<evidence type="ECO:0000313" key="3">
    <source>
        <dbReference type="Proteomes" id="UP000319010"/>
    </source>
</evidence>
<evidence type="ECO:0000256" key="1">
    <source>
        <dbReference type="PIRSR" id="PIRSR605502-1"/>
    </source>
</evidence>
<dbReference type="GO" id="GO:0016787">
    <property type="term" value="F:hydrolase activity"/>
    <property type="evidence" value="ECO:0007669"/>
    <property type="project" value="UniProtKB-KW"/>
</dbReference>
<gene>
    <name evidence="2" type="ORF">FK256_02375</name>
</gene>
<dbReference type="PANTHER" id="PTHR16222">
    <property type="entry name" value="ADP-RIBOSYLGLYCOHYDROLASE"/>
    <property type="match status" value="1"/>
</dbReference>
<dbReference type="AlphaFoldDB" id="A0A508A8T6"/>
<dbReference type="GO" id="GO:0046872">
    <property type="term" value="F:metal ion binding"/>
    <property type="evidence" value="ECO:0007669"/>
    <property type="project" value="UniProtKB-KW"/>
</dbReference>
<sequence>MRERALGALTGLALGDALGMPTQSMSPEQIRQHYGTITGLRSAVAEQPIAPSMPAGSVTDDTEQALILAGLLIDGGGHIDPHRFADTLLTWEDNVRARGSLDLLGPSTKLALERVRAGADPRRTGREGTTNGASMRVAPVGIAFSLSTADDALARAIHDSCLVTHDTRQGFEAAGLIAAAVSAAIDGADAEAALEAALDFVAAHPGRGHWTEKASVVARARLALETSRNLHDDALANYLREYVGTSVESAESVPCALVVVREFAQRPLTGLCFIAELGGDTDTIAAMAGAILGASAPRLLPAEPVGQVLERSGLELGPLCEALLAIRSGGGGRSQEVISDGRRS</sequence>
<dbReference type="PANTHER" id="PTHR16222:SF12">
    <property type="entry name" value="ADP-RIBOSYLGLYCOHYDROLASE-RELATED"/>
    <property type="match status" value="1"/>
</dbReference>
<reference evidence="2 3" key="1">
    <citation type="submission" date="2019-06" db="EMBL/GenBank/DDBJ databases">
        <title>Draft genome sequence of Actinomyces johnsonii CCUG 34287T.</title>
        <authorList>
            <person name="Salva-Serra F."/>
            <person name="Cardew S."/>
            <person name="Moore E."/>
        </authorList>
    </citation>
    <scope>NUCLEOTIDE SEQUENCE [LARGE SCALE GENOMIC DNA]</scope>
    <source>
        <strain evidence="2 3">CCUG 34287</strain>
    </source>
</reference>
<dbReference type="InterPro" id="IPR036705">
    <property type="entry name" value="Ribosyl_crysJ1_sf"/>
</dbReference>
<accession>A0A508A8T6</accession>
<feature type="binding site" evidence="1">
    <location>
        <position position="59"/>
    </location>
    <ligand>
        <name>Mg(2+)</name>
        <dbReference type="ChEBI" id="CHEBI:18420"/>
        <label>1</label>
    </ligand>
</feature>
<dbReference type="InterPro" id="IPR005502">
    <property type="entry name" value="Ribosyl_crysJ1"/>
</dbReference>
<keyword evidence="1" id="KW-0479">Metal-binding</keyword>
<keyword evidence="2" id="KW-0378">Hydrolase</keyword>
<proteinExistence type="predicted"/>
<dbReference type="Proteomes" id="UP000319010">
    <property type="component" value="Unassembled WGS sequence"/>
</dbReference>
<feature type="binding site" evidence="1">
    <location>
        <position position="282"/>
    </location>
    <ligand>
        <name>Mg(2+)</name>
        <dbReference type="ChEBI" id="CHEBI:18420"/>
        <label>1</label>
    </ligand>
</feature>
<comment type="cofactor">
    <cofactor evidence="1">
        <name>Mg(2+)</name>
        <dbReference type="ChEBI" id="CHEBI:18420"/>
    </cofactor>
    <text evidence="1">Binds 2 magnesium ions per subunit.</text>
</comment>
<dbReference type="Gene3D" id="1.10.4080.10">
    <property type="entry name" value="ADP-ribosylation/Crystallin J1"/>
    <property type="match status" value="1"/>
</dbReference>
<evidence type="ECO:0000313" key="2">
    <source>
        <dbReference type="EMBL" id="TQD44854.1"/>
    </source>
</evidence>
<feature type="binding site" evidence="1">
    <location>
        <position position="60"/>
    </location>
    <ligand>
        <name>Mg(2+)</name>
        <dbReference type="ChEBI" id="CHEBI:18420"/>
        <label>1</label>
    </ligand>
</feature>
<feature type="binding site" evidence="1">
    <location>
        <position position="283"/>
    </location>
    <ligand>
        <name>Mg(2+)</name>
        <dbReference type="ChEBI" id="CHEBI:18420"/>
        <label>1</label>
    </ligand>
</feature>
<feature type="binding site" evidence="1">
    <location>
        <position position="280"/>
    </location>
    <ligand>
        <name>Mg(2+)</name>
        <dbReference type="ChEBI" id="CHEBI:18420"/>
        <label>1</label>
    </ligand>
</feature>
<dbReference type="SUPFAM" id="SSF101478">
    <property type="entry name" value="ADP-ribosylglycohydrolase"/>
    <property type="match status" value="1"/>
</dbReference>
<dbReference type="InterPro" id="IPR050792">
    <property type="entry name" value="ADP-ribosylglycohydrolase"/>
</dbReference>
<keyword evidence="1" id="KW-0460">Magnesium</keyword>
<protein>
    <submittedName>
        <fullName evidence="2">ADP-ribosylglycohydrolase</fullName>
    </submittedName>
</protein>
<organism evidence="2 3">
    <name type="scientific">Actinomyces johnsonii</name>
    <dbReference type="NCBI Taxonomy" id="544581"/>
    <lineage>
        <taxon>Bacteria</taxon>
        <taxon>Bacillati</taxon>
        <taxon>Actinomycetota</taxon>
        <taxon>Actinomycetes</taxon>
        <taxon>Actinomycetales</taxon>
        <taxon>Actinomycetaceae</taxon>
        <taxon>Actinomyces</taxon>
    </lineage>
</organism>
<dbReference type="Pfam" id="PF03747">
    <property type="entry name" value="ADP_ribosyl_GH"/>
    <property type="match status" value="1"/>
</dbReference>